<dbReference type="EMBL" id="JAEMHM010000018">
    <property type="protein sequence ID" value="MBJ6726858.1"/>
    <property type="molecule type" value="Genomic_DNA"/>
</dbReference>
<gene>
    <name evidence="2" type="ORF">JFN93_19280</name>
</gene>
<reference evidence="2" key="1">
    <citation type="submission" date="2020-12" db="EMBL/GenBank/DDBJ databases">
        <title>Geomonas sp. Red875, isolated from river sediment.</title>
        <authorList>
            <person name="Xu Z."/>
            <person name="Zhang Z."/>
            <person name="Masuda Y."/>
            <person name="Itoh H."/>
            <person name="Senoo K."/>
        </authorList>
    </citation>
    <scope>NUCLEOTIDE SEQUENCE</scope>
    <source>
        <strain evidence="2">Red875</strain>
    </source>
</reference>
<dbReference type="PANTHER" id="PTHR33525">
    <property type="match status" value="1"/>
</dbReference>
<dbReference type="SUPFAM" id="SSF109604">
    <property type="entry name" value="HD-domain/PDEase-like"/>
    <property type="match status" value="1"/>
</dbReference>
<dbReference type="Gene3D" id="1.10.3210.10">
    <property type="entry name" value="Hypothetical protein af1432"/>
    <property type="match status" value="1"/>
</dbReference>
<dbReference type="InterPro" id="IPR013976">
    <property type="entry name" value="HDOD"/>
</dbReference>
<evidence type="ECO:0000259" key="1">
    <source>
        <dbReference type="PROSITE" id="PS51833"/>
    </source>
</evidence>
<name>A0A8J7M1U4_9BACT</name>
<protein>
    <submittedName>
        <fullName evidence="2">HDOD domain-containing protein</fullName>
    </submittedName>
</protein>
<sequence>MSHRHSSSSHGFHSDTPIPPAAVFSNVTRLRQAGPPSGDPTGKRSIIDQIRSRIDSRAICVPVLPAVARQIQRLLSRPDFPEHQVILLAGADPGLATKLLKEANSPFFRGLTPVGTVEEAFQRLGSTEALGVVRQTIREDVFAPGVPRLDRIMQSLWSHSFCCAVASGWLARRAGFTALAQDAFLAGLFHDVGKLFLLRLVEGLEQRHEVAGMATEALLAEVFDALHAEEGHRLLREWSIPESLAEVVRDHDRDDWNELNPLLAIVRLANLACRVCGVGPRSDPSLLLIGTTEAHVLGVKEVILAEMEVVIEDAALAPMSALREML</sequence>
<organism evidence="2 3">
    <name type="scientific">Geomesophilobacter sediminis</name>
    <dbReference type="NCBI Taxonomy" id="2798584"/>
    <lineage>
        <taxon>Bacteria</taxon>
        <taxon>Pseudomonadati</taxon>
        <taxon>Thermodesulfobacteriota</taxon>
        <taxon>Desulfuromonadia</taxon>
        <taxon>Geobacterales</taxon>
        <taxon>Geobacteraceae</taxon>
        <taxon>Geomesophilobacter</taxon>
    </lineage>
</organism>
<dbReference type="AlphaFoldDB" id="A0A8J7M1U4"/>
<feature type="domain" description="HDOD" evidence="1">
    <location>
        <begin position="61"/>
        <end position="254"/>
    </location>
</feature>
<comment type="caution">
    <text evidence="2">The sequence shown here is derived from an EMBL/GenBank/DDBJ whole genome shotgun (WGS) entry which is preliminary data.</text>
</comment>
<accession>A0A8J7M1U4</accession>
<dbReference type="Pfam" id="PF08668">
    <property type="entry name" value="HDOD"/>
    <property type="match status" value="1"/>
</dbReference>
<dbReference type="PROSITE" id="PS51833">
    <property type="entry name" value="HDOD"/>
    <property type="match status" value="1"/>
</dbReference>
<dbReference type="InterPro" id="IPR052340">
    <property type="entry name" value="RNase_Y/CdgJ"/>
</dbReference>
<proteinExistence type="predicted"/>
<evidence type="ECO:0000313" key="3">
    <source>
        <dbReference type="Proteomes" id="UP000636888"/>
    </source>
</evidence>
<evidence type="ECO:0000313" key="2">
    <source>
        <dbReference type="EMBL" id="MBJ6726858.1"/>
    </source>
</evidence>
<dbReference type="RefSeq" id="WP_199385775.1">
    <property type="nucleotide sequence ID" value="NZ_JAEMHM010000018.1"/>
</dbReference>
<dbReference type="Proteomes" id="UP000636888">
    <property type="component" value="Unassembled WGS sequence"/>
</dbReference>
<dbReference type="PANTHER" id="PTHR33525:SF5">
    <property type="entry name" value="TWO COMPONENT SIGNAL TRANSDUCTION SYSTEM RESPONSE REGULATOR"/>
    <property type="match status" value="1"/>
</dbReference>
<keyword evidence="3" id="KW-1185">Reference proteome</keyword>